<sequence>MTDERLFQAVRSLEAAIAPVIEKYAALAEAYGSEGSCVTDESSLGTWTTVESEGGEDSSLCCGVDAADVPRAVSRTAGRTLRTKERDVEKRSAYSTRISTPTEGIEATTRRERVTASRCAPNRRAKATDASETPAYSTEPDASLQKSHSTTSLPNVQPCPLGLWRKKAPKIKPHDELQRILGKEQWDRLSGKSS</sequence>
<comment type="caution">
    <text evidence="1">The sequence shown here is derived from an EMBL/GenBank/DDBJ whole genome shotgun (WGS) entry which is preliminary data.</text>
</comment>
<name>A0ACB7S658_HYAAI</name>
<organism evidence="1 2">
    <name type="scientific">Hyalomma asiaticum</name>
    <name type="common">Tick</name>
    <dbReference type="NCBI Taxonomy" id="266040"/>
    <lineage>
        <taxon>Eukaryota</taxon>
        <taxon>Metazoa</taxon>
        <taxon>Ecdysozoa</taxon>
        <taxon>Arthropoda</taxon>
        <taxon>Chelicerata</taxon>
        <taxon>Arachnida</taxon>
        <taxon>Acari</taxon>
        <taxon>Parasitiformes</taxon>
        <taxon>Ixodida</taxon>
        <taxon>Ixodoidea</taxon>
        <taxon>Ixodidae</taxon>
        <taxon>Hyalomminae</taxon>
        <taxon>Hyalomma</taxon>
    </lineage>
</organism>
<gene>
    <name evidence="1" type="ORF">HPB50_011789</name>
</gene>
<reference evidence="1" key="1">
    <citation type="submission" date="2020-05" db="EMBL/GenBank/DDBJ databases">
        <title>Large-scale comparative analyses of tick genomes elucidate their genetic diversity and vector capacities.</title>
        <authorList>
            <person name="Jia N."/>
            <person name="Wang J."/>
            <person name="Shi W."/>
            <person name="Du L."/>
            <person name="Sun Y."/>
            <person name="Zhan W."/>
            <person name="Jiang J."/>
            <person name="Wang Q."/>
            <person name="Zhang B."/>
            <person name="Ji P."/>
            <person name="Sakyi L.B."/>
            <person name="Cui X."/>
            <person name="Yuan T."/>
            <person name="Jiang B."/>
            <person name="Yang W."/>
            <person name="Lam T.T.-Y."/>
            <person name="Chang Q."/>
            <person name="Ding S."/>
            <person name="Wang X."/>
            <person name="Zhu J."/>
            <person name="Ruan X."/>
            <person name="Zhao L."/>
            <person name="Wei J."/>
            <person name="Que T."/>
            <person name="Du C."/>
            <person name="Cheng J."/>
            <person name="Dai P."/>
            <person name="Han X."/>
            <person name="Huang E."/>
            <person name="Gao Y."/>
            <person name="Liu J."/>
            <person name="Shao H."/>
            <person name="Ye R."/>
            <person name="Li L."/>
            <person name="Wei W."/>
            <person name="Wang X."/>
            <person name="Wang C."/>
            <person name="Yang T."/>
            <person name="Huo Q."/>
            <person name="Li W."/>
            <person name="Guo W."/>
            <person name="Chen H."/>
            <person name="Zhou L."/>
            <person name="Ni X."/>
            <person name="Tian J."/>
            <person name="Zhou Y."/>
            <person name="Sheng Y."/>
            <person name="Liu T."/>
            <person name="Pan Y."/>
            <person name="Xia L."/>
            <person name="Li J."/>
            <person name="Zhao F."/>
            <person name="Cao W."/>
        </authorList>
    </citation>
    <scope>NUCLEOTIDE SEQUENCE</scope>
    <source>
        <strain evidence="1">Hyas-2018</strain>
    </source>
</reference>
<keyword evidence="2" id="KW-1185">Reference proteome</keyword>
<protein>
    <submittedName>
        <fullName evidence="1">Uncharacterized protein</fullName>
    </submittedName>
</protein>
<proteinExistence type="predicted"/>
<accession>A0ACB7S658</accession>
<dbReference type="EMBL" id="CM023485">
    <property type="protein sequence ID" value="KAH6930205.1"/>
    <property type="molecule type" value="Genomic_DNA"/>
</dbReference>
<dbReference type="Proteomes" id="UP000821845">
    <property type="component" value="Chromosome 5"/>
</dbReference>
<evidence type="ECO:0000313" key="2">
    <source>
        <dbReference type="Proteomes" id="UP000821845"/>
    </source>
</evidence>
<evidence type="ECO:0000313" key="1">
    <source>
        <dbReference type="EMBL" id="KAH6930205.1"/>
    </source>
</evidence>